<proteinExistence type="predicted"/>
<name>A0AC34F792_9BILA</name>
<dbReference type="Proteomes" id="UP000887579">
    <property type="component" value="Unplaced"/>
</dbReference>
<evidence type="ECO:0000313" key="1">
    <source>
        <dbReference type="Proteomes" id="UP000887579"/>
    </source>
</evidence>
<accession>A0AC34F792</accession>
<organism evidence="1 2">
    <name type="scientific">Panagrolaimus sp. ES5</name>
    <dbReference type="NCBI Taxonomy" id="591445"/>
    <lineage>
        <taxon>Eukaryota</taxon>
        <taxon>Metazoa</taxon>
        <taxon>Ecdysozoa</taxon>
        <taxon>Nematoda</taxon>
        <taxon>Chromadorea</taxon>
        <taxon>Rhabditida</taxon>
        <taxon>Tylenchina</taxon>
        <taxon>Panagrolaimomorpha</taxon>
        <taxon>Panagrolaimoidea</taxon>
        <taxon>Panagrolaimidae</taxon>
        <taxon>Panagrolaimus</taxon>
    </lineage>
</organism>
<protein>
    <submittedName>
        <fullName evidence="2">Uncharacterized protein</fullName>
    </submittedName>
</protein>
<dbReference type="WBParaSite" id="ES5_v2.g12780.t1">
    <property type="protein sequence ID" value="ES5_v2.g12780.t1"/>
    <property type="gene ID" value="ES5_v2.g12780"/>
</dbReference>
<sequence length="73" mass="7602">MGDCCVPFFGTPGQLHGPQVSSSSYPHSATAAILNSSFSLCCVFGDERIVEKVETNVSKIVVVAVSAAVVKNN</sequence>
<evidence type="ECO:0000313" key="2">
    <source>
        <dbReference type="WBParaSite" id="ES5_v2.g12780.t1"/>
    </source>
</evidence>
<reference evidence="2" key="1">
    <citation type="submission" date="2022-11" db="UniProtKB">
        <authorList>
            <consortium name="WormBaseParasite"/>
        </authorList>
    </citation>
    <scope>IDENTIFICATION</scope>
</reference>